<gene>
    <name evidence="9" type="primary">LOC105115330</name>
</gene>
<dbReference type="FunFam" id="3.40.50.2000:FF:000091">
    <property type="entry name" value="Glycosyltransferase"/>
    <property type="match status" value="1"/>
</dbReference>
<dbReference type="CDD" id="cd03784">
    <property type="entry name" value="GT1_Gtf-like"/>
    <property type="match status" value="1"/>
</dbReference>
<dbReference type="GO" id="GO:0080044">
    <property type="term" value="F:quercetin 7-O-glucosyltransferase activity"/>
    <property type="evidence" value="ECO:0007669"/>
    <property type="project" value="TreeGrafter"/>
</dbReference>
<protein>
    <recommendedName>
        <fullName evidence="7">Glycosyltransferase</fullName>
        <ecNumber evidence="7">2.4.1.-</ecNumber>
    </recommendedName>
</protein>
<evidence type="ECO:0000256" key="3">
    <source>
        <dbReference type="ARBA" id="ARBA00022676"/>
    </source>
</evidence>
<dbReference type="GO" id="GO:0047213">
    <property type="term" value="F:anthocyanidin 3-O-glucosyltransferase activity"/>
    <property type="evidence" value="ECO:0007669"/>
    <property type="project" value="UniProtKB-EC"/>
</dbReference>
<comment type="pathway">
    <text evidence="1">Pigment biosynthesis; anthocyanin biosynthesis.</text>
</comment>
<dbReference type="PROSITE" id="PS00375">
    <property type="entry name" value="UDPGT"/>
    <property type="match status" value="1"/>
</dbReference>
<dbReference type="RefSeq" id="XP_011010479.1">
    <property type="nucleotide sequence ID" value="XM_011012177.1"/>
</dbReference>
<keyword evidence="8" id="KW-1185">Reference proteome</keyword>
<keyword evidence="3 6" id="KW-0328">Glycosyltransferase</keyword>
<evidence type="ECO:0000256" key="7">
    <source>
        <dbReference type="RuleBase" id="RU362057"/>
    </source>
</evidence>
<proteinExistence type="inferred from homology"/>
<dbReference type="GeneID" id="105115330"/>
<dbReference type="FunFam" id="3.40.50.2000:FF:000129">
    <property type="entry name" value="Glycosyltransferase"/>
    <property type="match status" value="1"/>
</dbReference>
<accession>A0AAJ6TGM6</accession>
<evidence type="ECO:0000256" key="2">
    <source>
        <dbReference type="ARBA" id="ARBA00009995"/>
    </source>
</evidence>
<evidence type="ECO:0000256" key="1">
    <source>
        <dbReference type="ARBA" id="ARBA00004935"/>
    </source>
</evidence>
<sequence length="453" mass="50503">MSEARNDLKHIAVLAFPVATHGPPLLSLVRRLSASASASYAKFSFFSTKESNSKLFSKEDGLENIKPYNVNDGLPENYNFAGNLDEVMDYFFKATPGNFKQAMEVAVREVGKDFTCIVSDAFLWFAADLAQELHITWVPLWTSSSRSLLLVLETDLVHQKTRSIVNEPEDRTIDILPGFSELRISDIPKELFPDVKESQFSAMLRKMGLALPRAAAVASNSFEELDPDAVNLFKSRLPKFLHIGPFVLTSPDPFMSDPHGCLEWLDKQKQESVVYISFGSVITLPPQELAELVEALKECQLPFLWSFRGDPKEELPEEFLERTKEKGKVVSWTPQLKVLRHKAIGVFVTHCGWNSVLDSIAGCVPMICRPFFGDQTVNTRTIEAVWGTGIEIEGGRITKGGLMKALSLVMSSTDEVNKMRKKLQHLQGLALDAVRSSGSSTKNFETLVEVVAK</sequence>
<keyword evidence="4 6" id="KW-0808">Transferase</keyword>
<dbReference type="PANTHER" id="PTHR11926:SF1560">
    <property type="entry name" value="UDP-GLYCOSYLTRANSFERASE 74E1-RELATED"/>
    <property type="match status" value="1"/>
</dbReference>
<dbReference type="KEGG" id="peu:105115330"/>
<dbReference type="EC" id="2.4.1.-" evidence="7"/>
<evidence type="ECO:0000256" key="6">
    <source>
        <dbReference type="RuleBase" id="RU003718"/>
    </source>
</evidence>
<comment type="similarity">
    <text evidence="2 6">Belongs to the UDP-glycosyltransferase family.</text>
</comment>
<evidence type="ECO:0000256" key="5">
    <source>
        <dbReference type="ARBA" id="ARBA00047606"/>
    </source>
</evidence>
<evidence type="ECO:0000313" key="8">
    <source>
        <dbReference type="Proteomes" id="UP000694918"/>
    </source>
</evidence>
<comment type="catalytic activity">
    <reaction evidence="5">
        <text>an anthocyanidin + UDP-alpha-D-glucose + H(+) = an anthocyanidin 3-O-beta-D-glucoside + UDP</text>
        <dbReference type="Rhea" id="RHEA:20093"/>
        <dbReference type="ChEBI" id="CHEBI:15378"/>
        <dbReference type="ChEBI" id="CHEBI:16307"/>
        <dbReference type="ChEBI" id="CHEBI:58223"/>
        <dbReference type="ChEBI" id="CHEBI:58885"/>
        <dbReference type="ChEBI" id="CHEBI:143576"/>
        <dbReference type="EC" id="2.4.1.115"/>
    </reaction>
</comment>
<dbReference type="Proteomes" id="UP000694918">
    <property type="component" value="Unplaced"/>
</dbReference>
<dbReference type="PANTHER" id="PTHR11926">
    <property type="entry name" value="GLUCOSYL/GLUCURONOSYL TRANSFERASES"/>
    <property type="match status" value="1"/>
</dbReference>
<dbReference type="GO" id="GO:0080043">
    <property type="term" value="F:quercetin 3-O-glucosyltransferase activity"/>
    <property type="evidence" value="ECO:0007669"/>
    <property type="project" value="TreeGrafter"/>
</dbReference>
<dbReference type="AlphaFoldDB" id="A0AAJ6TGM6"/>
<organism evidence="8 9">
    <name type="scientific">Populus euphratica</name>
    <name type="common">Euphrates poplar</name>
    <dbReference type="NCBI Taxonomy" id="75702"/>
    <lineage>
        <taxon>Eukaryota</taxon>
        <taxon>Viridiplantae</taxon>
        <taxon>Streptophyta</taxon>
        <taxon>Embryophyta</taxon>
        <taxon>Tracheophyta</taxon>
        <taxon>Spermatophyta</taxon>
        <taxon>Magnoliopsida</taxon>
        <taxon>eudicotyledons</taxon>
        <taxon>Gunneridae</taxon>
        <taxon>Pentapetalae</taxon>
        <taxon>rosids</taxon>
        <taxon>fabids</taxon>
        <taxon>Malpighiales</taxon>
        <taxon>Salicaceae</taxon>
        <taxon>Saliceae</taxon>
        <taxon>Populus</taxon>
    </lineage>
</organism>
<dbReference type="SUPFAM" id="SSF53756">
    <property type="entry name" value="UDP-Glycosyltransferase/glycogen phosphorylase"/>
    <property type="match status" value="1"/>
</dbReference>
<dbReference type="InterPro" id="IPR035595">
    <property type="entry name" value="UDP_glycos_trans_CS"/>
</dbReference>
<reference evidence="9" key="1">
    <citation type="submission" date="2025-08" db="UniProtKB">
        <authorList>
            <consortium name="RefSeq"/>
        </authorList>
    </citation>
    <scope>IDENTIFICATION</scope>
</reference>
<evidence type="ECO:0000256" key="4">
    <source>
        <dbReference type="ARBA" id="ARBA00022679"/>
    </source>
</evidence>
<dbReference type="Gene3D" id="3.40.50.2000">
    <property type="entry name" value="Glycogen Phosphorylase B"/>
    <property type="match status" value="2"/>
</dbReference>
<dbReference type="Pfam" id="PF00201">
    <property type="entry name" value="UDPGT"/>
    <property type="match status" value="1"/>
</dbReference>
<dbReference type="InterPro" id="IPR002213">
    <property type="entry name" value="UDP_glucos_trans"/>
</dbReference>
<evidence type="ECO:0000313" key="9">
    <source>
        <dbReference type="RefSeq" id="XP_011010479.1"/>
    </source>
</evidence>
<name>A0AAJ6TGM6_POPEU</name>